<dbReference type="GO" id="GO:0003700">
    <property type="term" value="F:DNA-binding transcription factor activity"/>
    <property type="evidence" value="ECO:0007669"/>
    <property type="project" value="InterPro"/>
</dbReference>
<dbReference type="InterPro" id="IPR000835">
    <property type="entry name" value="HTH_MarR-typ"/>
</dbReference>
<evidence type="ECO:0000313" key="2">
    <source>
        <dbReference type="EMBL" id="GGZ36469.1"/>
    </source>
</evidence>
<dbReference type="SUPFAM" id="SSF46785">
    <property type="entry name" value="Winged helix' DNA-binding domain"/>
    <property type="match status" value="1"/>
</dbReference>
<name>A0A918Q8M1_9ACTN</name>
<dbReference type="RefSeq" id="WP_190123872.1">
    <property type="nucleotide sequence ID" value="NZ_BMWG01000009.1"/>
</dbReference>
<sequence>MSNRTRGELVAAVTATARRHHAAYTLFNQAMAEHLGLHPTDLQCVSLLSLEPGPRTTGEIAELTGLTSGSATRLVDRLQKAGLAERHPDTHDRRKMLVTLTRGRTPEIEAAWDTPGRAFDQALDDFTDDELAVIERYLRRTTDVGTEQTARLHTS</sequence>
<evidence type="ECO:0000259" key="1">
    <source>
        <dbReference type="PROSITE" id="PS50995"/>
    </source>
</evidence>
<comment type="caution">
    <text evidence="2">The sequence shown here is derived from an EMBL/GenBank/DDBJ whole genome shotgun (WGS) entry which is preliminary data.</text>
</comment>
<dbReference type="PANTHER" id="PTHR33164:SF106">
    <property type="entry name" value="TRANSCRIPTIONAL REGULATORY PROTEIN"/>
    <property type="match status" value="1"/>
</dbReference>
<dbReference type="Gene3D" id="1.10.10.10">
    <property type="entry name" value="Winged helix-like DNA-binding domain superfamily/Winged helix DNA-binding domain"/>
    <property type="match status" value="1"/>
</dbReference>
<gene>
    <name evidence="2" type="primary">ycgE</name>
    <name evidence="2" type="ORF">GCM10010387_33160</name>
</gene>
<dbReference type="InterPro" id="IPR039422">
    <property type="entry name" value="MarR/SlyA-like"/>
</dbReference>
<dbReference type="InterPro" id="IPR036388">
    <property type="entry name" value="WH-like_DNA-bd_sf"/>
</dbReference>
<reference evidence="2" key="1">
    <citation type="journal article" date="2014" name="Int. J. Syst. Evol. Microbiol.">
        <title>Complete genome sequence of Corynebacterium casei LMG S-19264T (=DSM 44701T), isolated from a smear-ripened cheese.</title>
        <authorList>
            <consortium name="US DOE Joint Genome Institute (JGI-PGF)"/>
            <person name="Walter F."/>
            <person name="Albersmeier A."/>
            <person name="Kalinowski J."/>
            <person name="Ruckert C."/>
        </authorList>
    </citation>
    <scope>NUCLEOTIDE SEQUENCE</scope>
    <source>
        <strain evidence="2">JCM 4988</strain>
    </source>
</reference>
<keyword evidence="3" id="KW-1185">Reference proteome</keyword>
<feature type="domain" description="HTH marR-type" evidence="1">
    <location>
        <begin position="6"/>
        <end position="143"/>
    </location>
</feature>
<dbReference type="PRINTS" id="PR00598">
    <property type="entry name" value="HTHMARR"/>
</dbReference>
<dbReference type="PANTHER" id="PTHR33164">
    <property type="entry name" value="TRANSCRIPTIONAL REGULATOR, MARR FAMILY"/>
    <property type="match status" value="1"/>
</dbReference>
<dbReference type="GO" id="GO:0006950">
    <property type="term" value="P:response to stress"/>
    <property type="evidence" value="ECO:0007669"/>
    <property type="project" value="TreeGrafter"/>
</dbReference>
<dbReference type="SMART" id="SM00347">
    <property type="entry name" value="HTH_MARR"/>
    <property type="match status" value="1"/>
</dbReference>
<evidence type="ECO:0000313" key="3">
    <source>
        <dbReference type="Proteomes" id="UP000630936"/>
    </source>
</evidence>
<protein>
    <submittedName>
        <fullName evidence="2">HTH-type transcriptional regulator YcgE</fullName>
    </submittedName>
</protein>
<dbReference type="InterPro" id="IPR011991">
    <property type="entry name" value="ArsR-like_HTH"/>
</dbReference>
<dbReference type="EMBL" id="BMWG01000009">
    <property type="protein sequence ID" value="GGZ36469.1"/>
    <property type="molecule type" value="Genomic_DNA"/>
</dbReference>
<dbReference type="PROSITE" id="PS50995">
    <property type="entry name" value="HTH_MARR_2"/>
    <property type="match status" value="1"/>
</dbReference>
<accession>A0A918Q8M1</accession>
<proteinExistence type="predicted"/>
<dbReference type="InterPro" id="IPR036390">
    <property type="entry name" value="WH_DNA-bd_sf"/>
</dbReference>
<dbReference type="AlphaFoldDB" id="A0A918Q8M1"/>
<dbReference type="Pfam" id="PF12802">
    <property type="entry name" value="MarR_2"/>
    <property type="match status" value="1"/>
</dbReference>
<reference evidence="2" key="2">
    <citation type="submission" date="2020-09" db="EMBL/GenBank/DDBJ databases">
        <authorList>
            <person name="Sun Q."/>
            <person name="Ohkuma M."/>
        </authorList>
    </citation>
    <scope>NUCLEOTIDE SEQUENCE</scope>
    <source>
        <strain evidence="2">JCM 4988</strain>
    </source>
</reference>
<dbReference type="Proteomes" id="UP000630936">
    <property type="component" value="Unassembled WGS sequence"/>
</dbReference>
<organism evidence="2 3">
    <name type="scientific">Streptomyces inusitatus</name>
    <dbReference type="NCBI Taxonomy" id="68221"/>
    <lineage>
        <taxon>Bacteria</taxon>
        <taxon>Bacillati</taxon>
        <taxon>Actinomycetota</taxon>
        <taxon>Actinomycetes</taxon>
        <taxon>Kitasatosporales</taxon>
        <taxon>Streptomycetaceae</taxon>
        <taxon>Streptomyces</taxon>
    </lineage>
</organism>
<dbReference type="CDD" id="cd00090">
    <property type="entry name" value="HTH_ARSR"/>
    <property type="match status" value="1"/>
</dbReference>